<reference evidence="1 2" key="1">
    <citation type="submission" date="2018-11" db="EMBL/GenBank/DDBJ databases">
        <title>Species Designations Belie Phenotypic and Genotypic Heterogeneity in Oral Streptococci.</title>
        <authorList>
            <person name="Velsko I."/>
        </authorList>
    </citation>
    <scope>NUCLEOTIDE SEQUENCE [LARGE SCALE GENOMIC DNA]</scope>
    <source>
        <strain evidence="1 2">BCC63</strain>
    </source>
</reference>
<accession>A0A3R9IUZ2</accession>
<proteinExistence type="predicted"/>
<evidence type="ECO:0000313" key="2">
    <source>
        <dbReference type="Proteomes" id="UP000267593"/>
    </source>
</evidence>
<dbReference type="EMBL" id="RJNJ01000016">
    <property type="protein sequence ID" value="RSI64492.1"/>
    <property type="molecule type" value="Genomic_DNA"/>
</dbReference>
<evidence type="ECO:0000313" key="1">
    <source>
        <dbReference type="EMBL" id="RSI64492.1"/>
    </source>
</evidence>
<comment type="caution">
    <text evidence="1">The sequence shown here is derived from an EMBL/GenBank/DDBJ whole genome shotgun (WGS) entry which is preliminary data.</text>
</comment>
<dbReference type="Proteomes" id="UP000267593">
    <property type="component" value="Unassembled WGS sequence"/>
</dbReference>
<dbReference type="AlphaFoldDB" id="A0A3R9IUZ2"/>
<name>A0A3R9IUZ2_STROR</name>
<protein>
    <submittedName>
        <fullName evidence="1">Uncharacterized protein</fullName>
    </submittedName>
</protein>
<gene>
    <name evidence="1" type="ORF">D8863_09620</name>
</gene>
<sequence>MVTILYFFGPGFGTFEPGTKKLALPKEERTFKLRFLSSGDVINAYINQEAGKAIQSTDKQEILGNWILRGVFQLKEREVLTGQRLNELEINGIRLTKFKNDEIGIEFIWIDTENPPSDAIGWVAKK</sequence>
<organism evidence="1 2">
    <name type="scientific">Streptococcus oralis</name>
    <dbReference type="NCBI Taxonomy" id="1303"/>
    <lineage>
        <taxon>Bacteria</taxon>
        <taxon>Bacillati</taxon>
        <taxon>Bacillota</taxon>
        <taxon>Bacilli</taxon>
        <taxon>Lactobacillales</taxon>
        <taxon>Streptococcaceae</taxon>
        <taxon>Streptococcus</taxon>
    </lineage>
</organism>